<organism evidence="3 4">
    <name type="scientific">Devosia sediminis</name>
    <dbReference type="NCBI Taxonomy" id="2798801"/>
    <lineage>
        <taxon>Bacteria</taxon>
        <taxon>Pseudomonadati</taxon>
        <taxon>Pseudomonadota</taxon>
        <taxon>Alphaproteobacteria</taxon>
        <taxon>Hyphomicrobiales</taxon>
        <taxon>Devosiaceae</taxon>
        <taxon>Devosia</taxon>
    </lineage>
</organism>
<gene>
    <name evidence="3" type="ORF">JEQ47_01685</name>
</gene>
<accession>A0A934IWW5</accession>
<keyword evidence="4" id="KW-1185">Reference proteome</keyword>
<dbReference type="Proteomes" id="UP000602124">
    <property type="component" value="Unassembled WGS sequence"/>
</dbReference>
<proteinExistence type="predicted"/>
<evidence type="ECO:0000259" key="2">
    <source>
        <dbReference type="Pfam" id="PF06791"/>
    </source>
</evidence>
<keyword evidence="1" id="KW-0175">Coiled coil</keyword>
<protein>
    <submittedName>
        <fullName evidence="3">Phage tail length tape measure family protein</fullName>
    </submittedName>
</protein>
<evidence type="ECO:0000313" key="3">
    <source>
        <dbReference type="EMBL" id="MBJ3783419.1"/>
    </source>
</evidence>
<feature type="domain" description="Bacteriophage tail tape measure N-terminal" evidence="2">
    <location>
        <begin position="152"/>
        <end position="229"/>
    </location>
</feature>
<evidence type="ECO:0000313" key="4">
    <source>
        <dbReference type="Proteomes" id="UP000602124"/>
    </source>
</evidence>
<evidence type="ECO:0000256" key="1">
    <source>
        <dbReference type="SAM" id="Coils"/>
    </source>
</evidence>
<reference evidence="3" key="1">
    <citation type="submission" date="2020-12" db="EMBL/GenBank/DDBJ databases">
        <title>Devosia sp. MSA67 isolated from Mo River.</title>
        <authorList>
            <person name="Ma F."/>
            <person name="Zi Z."/>
        </authorList>
    </citation>
    <scope>NUCLEOTIDE SEQUENCE</scope>
    <source>
        <strain evidence="3">MSA67</strain>
    </source>
</reference>
<feature type="coiled-coil region" evidence="1">
    <location>
        <begin position="559"/>
        <end position="593"/>
    </location>
</feature>
<dbReference type="Pfam" id="PF06791">
    <property type="entry name" value="TMP_2"/>
    <property type="match status" value="1"/>
</dbReference>
<comment type="caution">
    <text evidence="3">The sequence shown here is derived from an EMBL/GenBank/DDBJ whole genome shotgun (WGS) entry which is preliminary data.</text>
</comment>
<dbReference type="AlphaFoldDB" id="A0A934IWW5"/>
<name>A0A934IWW5_9HYPH</name>
<dbReference type="EMBL" id="JAEKMH010000001">
    <property type="protein sequence ID" value="MBJ3783419.1"/>
    <property type="molecule type" value="Genomic_DNA"/>
</dbReference>
<dbReference type="InterPro" id="IPR009628">
    <property type="entry name" value="Phage_tape_measure_N"/>
</dbReference>
<sequence>MSQFVVALKLTGDGRSAVSAVSSTRQALDQLNAGADATSAKAAVTRARLEALEAAFGRGGASSRDRAADIAAYGQEMDRLRARIVPGVAAIQAFQREQDEINHAHRVGAISAQEQSAALAELEARYRSAGASAQSFAAAANDNRRAGNVGAAHTTNLLFQAQDIAMMTAMGQAPMMLAMQQGMQVGGIFHQIGSGRQIVQALGGALVGLLNPLNLATIATIGLGAAGVQWFMSTLNSAEDATDALEEHRKMLDSILEGYDAAKGAADQALASALKLPQGVVASDLRATLRDQANSQDEIQSRIEANREALAETVTFLREIQNIGALGAGPGADSEGIRQVELLGRLAIGAASSREELHGAMVAARELFNTAEDPAIAELADQAYQLALRLLEVQARADSAGAALRSLPREIQVRIAMSESFGQAMGEISSLYMDPRSQFDQAREQLDAWALQAEGSVRSMSEATAFATEYQRVLDSINVAEAEANEKANARGAKAAQKPFDQWQSANDNFQQRIDQQRLEIELLGKSTYEVERQKAAFDLRNQARAAGIPIDETVNAQIERMAQHYAGATVELERLQERERLANEQMQFYRSTWSGFFTDIKAGVRAGMDAISKLPDDLKSKLSGKGGDAFEDIVSEFSASVESGAPAFDRFQEQIDAIVSTDRANLAGLGDELTRMANAARKASDGWSILGNAGATALDKIADRAIGMAANGLFDLIFGSLMGGIGGNSLGRGWGVPGGFGRPGIFGIPGFASGTDNAPAGLAWVGEEGPELVRFRGGEQVYNHTRSMGMVASNQNQIPDSRSVSVQIIDQRGRGAPIEQQRTTGPSGEEMIRLIVRDEVTDARRRGATGF</sequence>
<dbReference type="RefSeq" id="WP_198874656.1">
    <property type="nucleotide sequence ID" value="NZ_JAEKMH010000001.1"/>
</dbReference>